<reference evidence="3" key="1">
    <citation type="submission" date="2017-09" db="EMBL/GenBank/DDBJ databases">
        <title>Depth-based differentiation of microbial function through sediment-hosted aquifers and enrichment of novel symbionts in the deep terrestrial subsurface.</title>
        <authorList>
            <person name="Probst A.J."/>
            <person name="Ladd B."/>
            <person name="Jarett J.K."/>
            <person name="Geller-Mcgrath D.E."/>
            <person name="Sieber C.M.K."/>
            <person name="Emerson J.B."/>
            <person name="Anantharaman K."/>
            <person name="Thomas B.C."/>
            <person name="Malmstrom R."/>
            <person name="Stieglmeier M."/>
            <person name="Klingl A."/>
            <person name="Woyke T."/>
            <person name="Ryan C.M."/>
            <person name="Banfield J.F."/>
        </authorList>
    </citation>
    <scope>NUCLEOTIDE SEQUENCE [LARGE SCALE GENOMIC DNA]</scope>
</reference>
<feature type="transmembrane region" description="Helical" evidence="1">
    <location>
        <begin position="47"/>
        <end position="67"/>
    </location>
</feature>
<sequence length="68" mass="8087">MTIFNPISFAIYGFFIIVFIAFSWYFVRRILEMRFQGDKSFLAVKIYSFYCIAILLFTLIALIINNLQ</sequence>
<gene>
    <name evidence="2" type="ORF">COS38_03060</name>
</gene>
<dbReference type="AlphaFoldDB" id="A0A2M7CHP0"/>
<keyword evidence="1" id="KW-0472">Membrane</keyword>
<protein>
    <submittedName>
        <fullName evidence="2">Uncharacterized protein</fullName>
    </submittedName>
</protein>
<organism evidence="2 3">
    <name type="scientific">Candidatus Berkelbacteria bacterium CG03_land_8_20_14_0_80_40_36</name>
    <dbReference type="NCBI Taxonomy" id="1974509"/>
    <lineage>
        <taxon>Bacteria</taxon>
        <taxon>Candidatus Berkelbacteria</taxon>
    </lineage>
</organism>
<feature type="transmembrane region" description="Helical" evidence="1">
    <location>
        <begin position="6"/>
        <end position="27"/>
    </location>
</feature>
<proteinExistence type="predicted"/>
<name>A0A2M7CHP0_9BACT</name>
<dbReference type="EMBL" id="PEUM01000088">
    <property type="protein sequence ID" value="PIV25164.1"/>
    <property type="molecule type" value="Genomic_DNA"/>
</dbReference>
<evidence type="ECO:0000256" key="1">
    <source>
        <dbReference type="SAM" id="Phobius"/>
    </source>
</evidence>
<keyword evidence="1" id="KW-0812">Transmembrane</keyword>
<accession>A0A2M7CHP0</accession>
<dbReference type="Proteomes" id="UP000229966">
    <property type="component" value="Unassembled WGS sequence"/>
</dbReference>
<keyword evidence="1" id="KW-1133">Transmembrane helix</keyword>
<evidence type="ECO:0000313" key="2">
    <source>
        <dbReference type="EMBL" id="PIV25164.1"/>
    </source>
</evidence>
<evidence type="ECO:0000313" key="3">
    <source>
        <dbReference type="Proteomes" id="UP000229966"/>
    </source>
</evidence>
<comment type="caution">
    <text evidence="2">The sequence shown here is derived from an EMBL/GenBank/DDBJ whole genome shotgun (WGS) entry which is preliminary data.</text>
</comment>